<dbReference type="AlphaFoldDB" id="A0A3L8Q3U0"/>
<proteinExistence type="predicted"/>
<sequence length="317" mass="33559">SHLVPPGPTWGGSGSHPVPPGHPRLPAKGSPAGAGTATGLVIGTGERSVIGRIASLASGVENEKTPIAVEIEHFVDIIAGLAVFFGATFFVVAMLIGYPLLRAAVFFMAIVVAYVPEGLLATVTVRAGGTWAHLGGRGGVEELTGGDTWAHLGVRPHGFHHNMGGQGDRWGQVETGGDIWGGWGSWRCGGTCEGQVRTPGRSPGQVRPGEHRTGEDRWGQVRTPGQVRTGEDRWGQVRTGGDRTPGRWGQVRAGEDRTPGQVRTGEDRTPGQVRTGEDRTPGQVRTGEDRTGEDRWGQVSTGGDRWGQVRTGEDTWP</sequence>
<dbReference type="PANTHER" id="PTHR43294">
    <property type="entry name" value="SODIUM/POTASSIUM-TRANSPORTING ATPASE SUBUNIT ALPHA"/>
    <property type="match status" value="1"/>
</dbReference>
<feature type="compositionally biased region" description="Basic and acidic residues" evidence="2">
    <location>
        <begin position="229"/>
        <end position="245"/>
    </location>
</feature>
<gene>
    <name evidence="4" type="ORF">DV515_00019772</name>
</gene>
<feature type="non-terminal residue" evidence="4">
    <location>
        <position position="317"/>
    </location>
</feature>
<dbReference type="GO" id="GO:0030007">
    <property type="term" value="P:intracellular potassium ion homeostasis"/>
    <property type="evidence" value="ECO:0007669"/>
    <property type="project" value="TreeGrafter"/>
</dbReference>
<dbReference type="SUPFAM" id="SSF81665">
    <property type="entry name" value="Calcium ATPase, transmembrane domain M"/>
    <property type="match status" value="1"/>
</dbReference>
<name>A0A3L8Q3U0_CHLGU</name>
<dbReference type="InterPro" id="IPR050510">
    <property type="entry name" value="Cation_transp_ATPase_P-type"/>
</dbReference>
<dbReference type="GO" id="GO:0046872">
    <property type="term" value="F:metal ion binding"/>
    <property type="evidence" value="ECO:0007669"/>
    <property type="project" value="UniProtKB-KW"/>
</dbReference>
<dbReference type="GO" id="GO:0005391">
    <property type="term" value="F:P-type sodium:potassium-exchanging transporter activity"/>
    <property type="evidence" value="ECO:0007669"/>
    <property type="project" value="TreeGrafter"/>
</dbReference>
<evidence type="ECO:0000256" key="1">
    <source>
        <dbReference type="ARBA" id="ARBA00022723"/>
    </source>
</evidence>
<feature type="non-terminal residue" evidence="4">
    <location>
        <position position="1"/>
    </location>
</feature>
<keyword evidence="3" id="KW-0472">Membrane</keyword>
<feature type="region of interest" description="Disordered" evidence="2">
    <location>
        <begin position="192"/>
        <end position="317"/>
    </location>
</feature>
<feature type="region of interest" description="Disordered" evidence="2">
    <location>
        <begin position="1"/>
        <end position="32"/>
    </location>
</feature>
<dbReference type="Gene3D" id="2.70.150.10">
    <property type="entry name" value="Calcium-transporting ATPase, cytoplasmic transduction domain A"/>
    <property type="match status" value="1"/>
</dbReference>
<keyword evidence="3" id="KW-0812">Transmembrane</keyword>
<feature type="transmembrane region" description="Helical" evidence="3">
    <location>
        <begin position="104"/>
        <end position="125"/>
    </location>
</feature>
<dbReference type="GO" id="GO:0008900">
    <property type="term" value="F:P-type potassium:proton transporter activity"/>
    <property type="evidence" value="ECO:0007669"/>
    <property type="project" value="TreeGrafter"/>
</dbReference>
<dbReference type="GO" id="GO:0006883">
    <property type="term" value="P:intracellular sodium ion homeostasis"/>
    <property type="evidence" value="ECO:0007669"/>
    <property type="project" value="TreeGrafter"/>
</dbReference>
<evidence type="ECO:0000313" key="5">
    <source>
        <dbReference type="Proteomes" id="UP000276834"/>
    </source>
</evidence>
<keyword evidence="1" id="KW-0479">Metal-binding</keyword>
<protein>
    <submittedName>
        <fullName evidence="4">Uncharacterized protein</fullName>
    </submittedName>
</protein>
<reference evidence="4 5" key="1">
    <citation type="journal article" date="2018" name="Proc. R. Soc. B">
        <title>A non-coding region near Follistatin controls head colour polymorphism in the Gouldian finch.</title>
        <authorList>
            <person name="Toomey M.B."/>
            <person name="Marques C.I."/>
            <person name="Andrade P."/>
            <person name="Araujo P.M."/>
            <person name="Sabatino S."/>
            <person name="Gazda M.A."/>
            <person name="Afonso S."/>
            <person name="Lopes R.J."/>
            <person name="Corbo J.C."/>
            <person name="Carneiro M."/>
        </authorList>
    </citation>
    <scope>NUCLEOTIDE SEQUENCE [LARGE SCALE GENOMIC DNA]</scope>
    <source>
        <strain evidence="4">Red01</strain>
        <tissue evidence="4">Muscle</tissue>
    </source>
</reference>
<feature type="transmembrane region" description="Helical" evidence="3">
    <location>
        <begin position="74"/>
        <end position="98"/>
    </location>
</feature>
<dbReference type="PANTHER" id="PTHR43294:SF10">
    <property type="entry name" value="POTASSIUM-TRANSPORTING ATPASE ALPHA CHAIN 1"/>
    <property type="match status" value="1"/>
</dbReference>
<organism evidence="4 5">
    <name type="scientific">Chloebia gouldiae</name>
    <name type="common">Gouldian finch</name>
    <name type="synonym">Erythrura gouldiae</name>
    <dbReference type="NCBI Taxonomy" id="44316"/>
    <lineage>
        <taxon>Eukaryota</taxon>
        <taxon>Metazoa</taxon>
        <taxon>Chordata</taxon>
        <taxon>Craniata</taxon>
        <taxon>Vertebrata</taxon>
        <taxon>Euteleostomi</taxon>
        <taxon>Archelosauria</taxon>
        <taxon>Archosauria</taxon>
        <taxon>Dinosauria</taxon>
        <taxon>Saurischia</taxon>
        <taxon>Theropoda</taxon>
        <taxon>Coelurosauria</taxon>
        <taxon>Aves</taxon>
        <taxon>Neognathae</taxon>
        <taxon>Neoaves</taxon>
        <taxon>Telluraves</taxon>
        <taxon>Australaves</taxon>
        <taxon>Passeriformes</taxon>
        <taxon>Passeroidea</taxon>
        <taxon>Passeridae</taxon>
        <taxon>Chloebia</taxon>
    </lineage>
</organism>
<dbReference type="OrthoDB" id="158672at2759"/>
<keyword evidence="3" id="KW-1133">Transmembrane helix</keyword>
<evidence type="ECO:0000256" key="3">
    <source>
        <dbReference type="SAM" id="Phobius"/>
    </source>
</evidence>
<feature type="compositionally biased region" description="Basic and acidic residues" evidence="2">
    <location>
        <begin position="208"/>
        <end position="219"/>
    </location>
</feature>
<feature type="compositionally biased region" description="Basic and acidic residues" evidence="2">
    <location>
        <begin position="253"/>
        <end position="296"/>
    </location>
</feature>
<dbReference type="EMBL" id="QUSF01012295">
    <property type="protein sequence ID" value="RLV62015.1"/>
    <property type="molecule type" value="Genomic_DNA"/>
</dbReference>
<evidence type="ECO:0000256" key="2">
    <source>
        <dbReference type="SAM" id="MobiDB-lite"/>
    </source>
</evidence>
<dbReference type="GO" id="GO:0036376">
    <property type="term" value="P:sodium ion export across plasma membrane"/>
    <property type="evidence" value="ECO:0007669"/>
    <property type="project" value="TreeGrafter"/>
</dbReference>
<dbReference type="Proteomes" id="UP000276834">
    <property type="component" value="Unassembled WGS sequence"/>
</dbReference>
<dbReference type="InterPro" id="IPR023298">
    <property type="entry name" value="ATPase_P-typ_TM_dom_sf"/>
</dbReference>
<dbReference type="GO" id="GO:1990573">
    <property type="term" value="P:potassium ion import across plasma membrane"/>
    <property type="evidence" value="ECO:0007669"/>
    <property type="project" value="TreeGrafter"/>
</dbReference>
<evidence type="ECO:0000313" key="4">
    <source>
        <dbReference type="EMBL" id="RLV62015.1"/>
    </source>
</evidence>
<accession>A0A3L8Q3U0</accession>
<keyword evidence="5" id="KW-1185">Reference proteome</keyword>
<dbReference type="GO" id="GO:0005886">
    <property type="term" value="C:plasma membrane"/>
    <property type="evidence" value="ECO:0007669"/>
    <property type="project" value="TreeGrafter"/>
</dbReference>
<dbReference type="Gene3D" id="1.20.1110.10">
    <property type="entry name" value="Calcium-transporting ATPase, transmembrane domain"/>
    <property type="match status" value="1"/>
</dbReference>
<comment type="caution">
    <text evidence="4">The sequence shown here is derived from an EMBL/GenBank/DDBJ whole genome shotgun (WGS) entry which is preliminary data.</text>
</comment>